<evidence type="ECO:0000256" key="2">
    <source>
        <dbReference type="ARBA" id="ARBA00008488"/>
    </source>
</evidence>
<organism evidence="9 10">
    <name type="scientific">Desulfamplus magnetovallimortis</name>
    <dbReference type="NCBI Taxonomy" id="1246637"/>
    <lineage>
        <taxon>Bacteria</taxon>
        <taxon>Pseudomonadati</taxon>
        <taxon>Thermodesulfobacteriota</taxon>
        <taxon>Desulfobacteria</taxon>
        <taxon>Desulfobacterales</taxon>
        <taxon>Desulfobacteraceae</taxon>
        <taxon>Desulfamplus</taxon>
    </lineage>
</organism>
<dbReference type="EMBL" id="FWEV01000044">
    <property type="protein sequence ID" value="SLM28517.1"/>
    <property type="molecule type" value="Genomic_DNA"/>
</dbReference>
<dbReference type="InterPro" id="IPR004254">
    <property type="entry name" value="AdipoR/HlyIII-related"/>
</dbReference>
<dbReference type="PANTHER" id="PTHR20855">
    <property type="entry name" value="ADIPOR/PROGESTIN RECEPTOR-RELATED"/>
    <property type="match status" value="1"/>
</dbReference>
<feature type="transmembrane region" description="Helical" evidence="8">
    <location>
        <begin position="109"/>
        <end position="130"/>
    </location>
</feature>
<feature type="binding site" evidence="7">
    <location>
        <position position="192"/>
    </location>
    <ligand>
        <name>Zn(2+)</name>
        <dbReference type="ChEBI" id="CHEBI:29105"/>
    </ligand>
</feature>
<evidence type="ECO:0000313" key="9">
    <source>
        <dbReference type="EMBL" id="SLM28517.1"/>
    </source>
</evidence>
<feature type="transmembrane region" description="Helical" evidence="8">
    <location>
        <begin position="83"/>
        <end position="103"/>
    </location>
</feature>
<dbReference type="GO" id="GO:0005886">
    <property type="term" value="C:plasma membrane"/>
    <property type="evidence" value="ECO:0007669"/>
    <property type="project" value="UniProtKB-SubCell"/>
</dbReference>
<dbReference type="AlphaFoldDB" id="A0A1W1H7R8"/>
<dbReference type="RefSeq" id="WP_080805161.1">
    <property type="nucleotide sequence ID" value="NZ_LT828549.1"/>
</dbReference>
<evidence type="ECO:0000256" key="5">
    <source>
        <dbReference type="ARBA" id="ARBA00022989"/>
    </source>
</evidence>
<dbReference type="Pfam" id="PF03006">
    <property type="entry name" value="HlyIII"/>
    <property type="match status" value="1"/>
</dbReference>
<feature type="binding site" evidence="7">
    <location>
        <position position="196"/>
    </location>
    <ligand>
        <name>Zn(2+)</name>
        <dbReference type="ChEBI" id="CHEBI:29105"/>
    </ligand>
</feature>
<keyword evidence="4 8" id="KW-0812">Transmembrane</keyword>
<evidence type="ECO:0000256" key="3">
    <source>
        <dbReference type="ARBA" id="ARBA00022475"/>
    </source>
</evidence>
<dbReference type="PANTHER" id="PTHR20855:SF3">
    <property type="entry name" value="LD03007P"/>
    <property type="match status" value="1"/>
</dbReference>
<feature type="transmembrane region" description="Helical" evidence="8">
    <location>
        <begin position="137"/>
        <end position="154"/>
    </location>
</feature>
<sequence length="218" mass="24398">MKNIKAKNYYPPAEENINIISHAVGFILSIIASVFLLIHANMHGDIWHIVSFGIFGASMMILYASSAFYHSVKTSKLRNRSNIVDHASIYLLIAGTYTPFTLITLKGMIGWVIFGISWGMALTGIILKLFFTGKFKLISTIVYVIMGWIIVFAIKPLIHNLPLEGVSWLFAGGIAYTIGAFLYSIKKIKFNHAIFHILVLIGSFCHFISVFFYVLPGE</sequence>
<feature type="transmembrane region" description="Helical" evidence="8">
    <location>
        <begin position="197"/>
        <end position="215"/>
    </location>
</feature>
<dbReference type="OrthoDB" id="9813689at2"/>
<dbReference type="GO" id="GO:0046872">
    <property type="term" value="F:metal ion binding"/>
    <property type="evidence" value="ECO:0007669"/>
    <property type="project" value="UniProtKB-KW"/>
</dbReference>
<dbReference type="NCBIfam" id="TIGR01065">
    <property type="entry name" value="hlyIII"/>
    <property type="match status" value="1"/>
</dbReference>
<keyword evidence="7" id="KW-0862">Zinc</keyword>
<protein>
    <submittedName>
        <fullName evidence="9">Hemolysin-3</fullName>
    </submittedName>
</protein>
<evidence type="ECO:0000256" key="7">
    <source>
        <dbReference type="PIRSR" id="PIRSR604254-1"/>
    </source>
</evidence>
<evidence type="ECO:0000256" key="4">
    <source>
        <dbReference type="ARBA" id="ARBA00022692"/>
    </source>
</evidence>
<feature type="transmembrane region" description="Helical" evidence="8">
    <location>
        <begin position="46"/>
        <end position="71"/>
    </location>
</feature>
<evidence type="ECO:0000256" key="6">
    <source>
        <dbReference type="ARBA" id="ARBA00023136"/>
    </source>
</evidence>
<dbReference type="InterPro" id="IPR005744">
    <property type="entry name" value="Hy-lIII"/>
</dbReference>
<comment type="similarity">
    <text evidence="2">Belongs to the UPF0073 (Hly-III) family.</text>
</comment>
<feature type="binding site" evidence="7">
    <location>
        <position position="70"/>
    </location>
    <ligand>
        <name>Zn(2+)</name>
        <dbReference type="ChEBI" id="CHEBI:29105"/>
    </ligand>
</feature>
<dbReference type="GO" id="GO:0140911">
    <property type="term" value="F:pore-forming activity"/>
    <property type="evidence" value="ECO:0007669"/>
    <property type="project" value="InterPro"/>
</dbReference>
<evidence type="ECO:0000313" key="10">
    <source>
        <dbReference type="Proteomes" id="UP000191931"/>
    </source>
</evidence>
<keyword evidence="3" id="KW-1003">Cell membrane</keyword>
<feature type="transmembrane region" description="Helical" evidence="8">
    <location>
        <begin position="20"/>
        <end position="40"/>
    </location>
</feature>
<evidence type="ECO:0000256" key="8">
    <source>
        <dbReference type="SAM" id="Phobius"/>
    </source>
</evidence>
<accession>A0A1W1H7R8</accession>
<keyword evidence="7" id="KW-0479">Metal-binding</keyword>
<keyword evidence="10" id="KW-1185">Reference proteome</keyword>
<dbReference type="STRING" id="1246637.MTBBW1_1380064"/>
<keyword evidence="5 8" id="KW-1133">Transmembrane helix</keyword>
<keyword evidence="6 8" id="KW-0472">Membrane</keyword>
<name>A0A1W1H7R8_9BACT</name>
<gene>
    <name evidence="9" type="ORF">MTBBW1_1380064</name>
</gene>
<comment type="subcellular location">
    <subcellularLocation>
        <location evidence="1">Cell membrane</location>
        <topology evidence="1">Multi-pass membrane protein</topology>
    </subcellularLocation>
</comment>
<evidence type="ECO:0000256" key="1">
    <source>
        <dbReference type="ARBA" id="ARBA00004651"/>
    </source>
</evidence>
<reference evidence="9 10" key="1">
    <citation type="submission" date="2017-03" db="EMBL/GenBank/DDBJ databases">
        <authorList>
            <person name="Afonso C.L."/>
            <person name="Miller P.J."/>
            <person name="Scott M.A."/>
            <person name="Spackman E."/>
            <person name="Goraichik I."/>
            <person name="Dimitrov K.M."/>
            <person name="Suarez D.L."/>
            <person name="Swayne D.E."/>
        </authorList>
    </citation>
    <scope>NUCLEOTIDE SEQUENCE [LARGE SCALE GENOMIC DNA]</scope>
    <source>
        <strain evidence="9">PRJEB14757</strain>
    </source>
</reference>
<proteinExistence type="inferred from homology"/>
<feature type="transmembrane region" description="Helical" evidence="8">
    <location>
        <begin position="166"/>
        <end position="185"/>
    </location>
</feature>
<dbReference type="Proteomes" id="UP000191931">
    <property type="component" value="Unassembled WGS sequence"/>
</dbReference>